<reference evidence="2 3" key="1">
    <citation type="journal article" date="2010" name="Stand. Genomic Sci.">
        <title>Complete genome sequence of Nocardiopsis dassonvillei type strain (IMRU 509).</title>
        <authorList>
            <person name="Sun H."/>
            <person name="Lapidus A."/>
            <person name="Nolan M."/>
            <person name="Lucas S."/>
            <person name="Del Rio T.G."/>
            <person name="Tice H."/>
            <person name="Cheng J.F."/>
            <person name="Tapia R."/>
            <person name="Han C."/>
            <person name="Goodwin L."/>
            <person name="Pitluck S."/>
            <person name="Pagani I."/>
            <person name="Ivanova N."/>
            <person name="Mavromatis K."/>
            <person name="Mikhailova N."/>
            <person name="Pati A."/>
            <person name="Chen A."/>
            <person name="Palaniappan K."/>
            <person name="Land M."/>
            <person name="Hauser L."/>
            <person name="Chang Y.J."/>
            <person name="Jeffries C.D."/>
            <person name="Djao O.D."/>
            <person name="Rohde M."/>
            <person name="Sikorski J."/>
            <person name="Goker M."/>
            <person name="Woyke T."/>
            <person name="Bristow J."/>
            <person name="Eisen J.A."/>
            <person name="Markowitz V."/>
            <person name="Hugenholtz P."/>
            <person name="Kyrpides N.C."/>
            <person name="Klenk H.P."/>
        </authorList>
    </citation>
    <scope>NUCLEOTIDE SEQUENCE [LARGE SCALE GENOMIC DNA]</scope>
    <source>
        <strain evidence="3">ATCC 23218 / DSM 43111 / CIP 107115 / JCM 7437 / KCTC 9190 / NBRC 14626 / NCTC 10488 / NRRL B-5397 / IMRU 509</strain>
    </source>
</reference>
<name>D7B2Q1_NOCDD</name>
<evidence type="ECO:0000313" key="3">
    <source>
        <dbReference type="Proteomes" id="UP000002219"/>
    </source>
</evidence>
<accession>D7B2Q1</accession>
<organism evidence="2 3">
    <name type="scientific">Nocardiopsis dassonvillei (strain ATCC 23218 / DSM 43111 / CIP 107115 / JCM 7437 / KCTC 9190 / NBRC 14626 / NCTC 10488 / NRRL B-5397 / IMRU 509)</name>
    <name type="common">Actinomadura dassonvillei</name>
    <dbReference type="NCBI Taxonomy" id="446468"/>
    <lineage>
        <taxon>Bacteria</taxon>
        <taxon>Bacillati</taxon>
        <taxon>Actinomycetota</taxon>
        <taxon>Actinomycetes</taxon>
        <taxon>Streptosporangiales</taxon>
        <taxon>Nocardiopsidaceae</taxon>
        <taxon>Nocardiopsis</taxon>
    </lineage>
</organism>
<keyword evidence="1" id="KW-0732">Signal</keyword>
<dbReference type="EMBL" id="CP002040">
    <property type="protein sequence ID" value="ADH66749.1"/>
    <property type="molecule type" value="Genomic_DNA"/>
</dbReference>
<feature type="signal peptide" evidence="1">
    <location>
        <begin position="1"/>
        <end position="28"/>
    </location>
</feature>
<dbReference type="AlphaFoldDB" id="D7B2Q1"/>
<keyword evidence="3" id="KW-1185">Reference proteome</keyword>
<dbReference type="Proteomes" id="UP000002219">
    <property type="component" value="Chromosome 1"/>
</dbReference>
<proteinExistence type="predicted"/>
<protein>
    <recommendedName>
        <fullName evidence="4">SH3 domain-containing protein</fullName>
    </recommendedName>
</protein>
<feature type="chain" id="PRO_5003092692" description="SH3 domain-containing protein" evidence="1">
    <location>
        <begin position="29"/>
        <end position="119"/>
    </location>
</feature>
<dbReference type="KEGG" id="nda:Ndas_1313"/>
<evidence type="ECO:0000313" key="2">
    <source>
        <dbReference type="EMBL" id="ADH66749.1"/>
    </source>
</evidence>
<dbReference type="HOGENOM" id="CLU_2058921_0_0_11"/>
<evidence type="ECO:0008006" key="4">
    <source>
        <dbReference type="Google" id="ProtNLM"/>
    </source>
</evidence>
<evidence type="ECO:0000256" key="1">
    <source>
        <dbReference type="SAM" id="SignalP"/>
    </source>
</evidence>
<gene>
    <name evidence="2" type="ordered locus">Ndas_1313</name>
</gene>
<sequence length="119" mass="12126">MRLKTFLTPALVALMSTGLFATAAPAFAATAPLASSAVSANSAIAGQMLYVTPGANMYTFALGGEYIGTIGGASYLVECKKYAGSGTMAWVYSSKVVAGGAWGYIDINHVTRSGSVPNC</sequence>